<dbReference type="Proteomes" id="UP000663865">
    <property type="component" value="Unassembled WGS sequence"/>
</dbReference>
<evidence type="ECO:0000256" key="1">
    <source>
        <dbReference type="ARBA" id="ARBA00004123"/>
    </source>
</evidence>
<dbReference type="InterPro" id="IPR015943">
    <property type="entry name" value="WD40/YVTN_repeat-like_dom_sf"/>
</dbReference>
<dbReference type="SMART" id="SM00320">
    <property type="entry name" value="WD40"/>
    <property type="match status" value="1"/>
</dbReference>
<evidence type="ECO:0000256" key="5">
    <source>
        <dbReference type="ARBA" id="ARBA00025741"/>
    </source>
</evidence>
<dbReference type="GO" id="GO:0000118">
    <property type="term" value="C:histone deacetylase complex"/>
    <property type="evidence" value="ECO:0007669"/>
    <property type="project" value="TreeGrafter"/>
</dbReference>
<dbReference type="AlphaFoldDB" id="A0A818J4I0"/>
<keyword evidence="4" id="KW-0539">Nucleus</keyword>
<dbReference type="GO" id="GO:0003714">
    <property type="term" value="F:transcription corepressor activity"/>
    <property type="evidence" value="ECO:0007669"/>
    <property type="project" value="InterPro"/>
</dbReference>
<keyword evidence="3" id="KW-0677">Repeat</keyword>
<organism evidence="7 8">
    <name type="scientific">Rotaria socialis</name>
    <dbReference type="NCBI Taxonomy" id="392032"/>
    <lineage>
        <taxon>Eukaryota</taxon>
        <taxon>Metazoa</taxon>
        <taxon>Spiralia</taxon>
        <taxon>Gnathifera</taxon>
        <taxon>Rotifera</taxon>
        <taxon>Eurotatoria</taxon>
        <taxon>Bdelloidea</taxon>
        <taxon>Philodinida</taxon>
        <taxon>Philodinidae</taxon>
        <taxon>Rotaria</taxon>
    </lineage>
</organism>
<dbReference type="Gene3D" id="2.130.10.10">
    <property type="entry name" value="YVTN repeat-like/Quinoprotein amine dehydrogenase"/>
    <property type="match status" value="1"/>
</dbReference>
<reference evidence="7" key="1">
    <citation type="submission" date="2021-02" db="EMBL/GenBank/DDBJ databases">
        <authorList>
            <person name="Nowell W R."/>
        </authorList>
    </citation>
    <scope>NUCLEOTIDE SEQUENCE</scope>
</reference>
<sequence length="198" mass="22235">MCSFYVYSNATKKIDGGLEGRILALLQLKYSQPQIVKILKKDGINVSQQTISNIKRNIGLQGNSAEKIKFSQQRPVATPSTVSKDVERGVCQNILVKHSESVYSVAFSPDGRLLATGSFDKAMYIWDIARGQIVHGYRGTRVGASAADRTVSFNGSIKKNSFFRSMCCRFVFVYLYKKQNIRIVVICCSDHHHPSYQR</sequence>
<dbReference type="InterPro" id="IPR045183">
    <property type="entry name" value="Ebi-like"/>
</dbReference>
<evidence type="ECO:0000256" key="4">
    <source>
        <dbReference type="ARBA" id="ARBA00023242"/>
    </source>
</evidence>
<name>A0A818J4I0_9BILA</name>
<evidence type="ECO:0000256" key="3">
    <source>
        <dbReference type="ARBA" id="ARBA00022737"/>
    </source>
</evidence>
<accession>A0A818J4I0</accession>
<dbReference type="PANTHER" id="PTHR22846:SF2">
    <property type="entry name" value="F-BOX-LIKE_WD REPEAT-CONTAINING PROTEIN EBI"/>
    <property type="match status" value="1"/>
</dbReference>
<dbReference type="SUPFAM" id="SSF50978">
    <property type="entry name" value="WD40 repeat-like"/>
    <property type="match status" value="1"/>
</dbReference>
<dbReference type="EMBL" id="CAJNYV010003064">
    <property type="protein sequence ID" value="CAF3532324.1"/>
    <property type="molecule type" value="Genomic_DNA"/>
</dbReference>
<keyword evidence="2 6" id="KW-0853">WD repeat</keyword>
<dbReference type="PANTHER" id="PTHR22846">
    <property type="entry name" value="WD40 REPEAT PROTEIN"/>
    <property type="match status" value="1"/>
</dbReference>
<dbReference type="InterPro" id="IPR001680">
    <property type="entry name" value="WD40_rpt"/>
</dbReference>
<comment type="similarity">
    <text evidence="5">Belongs to the WD repeat EBI family.</text>
</comment>
<evidence type="ECO:0000256" key="6">
    <source>
        <dbReference type="PROSITE-ProRule" id="PRU00221"/>
    </source>
</evidence>
<evidence type="ECO:0000313" key="8">
    <source>
        <dbReference type="Proteomes" id="UP000663865"/>
    </source>
</evidence>
<gene>
    <name evidence="7" type="ORF">KIK155_LOCUS17525</name>
</gene>
<protein>
    <submittedName>
        <fullName evidence="7">Uncharacterized protein</fullName>
    </submittedName>
</protein>
<dbReference type="Pfam" id="PF00400">
    <property type="entry name" value="WD40"/>
    <property type="match status" value="1"/>
</dbReference>
<dbReference type="GO" id="GO:0006357">
    <property type="term" value="P:regulation of transcription by RNA polymerase II"/>
    <property type="evidence" value="ECO:0007669"/>
    <property type="project" value="TreeGrafter"/>
</dbReference>
<dbReference type="PROSITE" id="PS50082">
    <property type="entry name" value="WD_REPEATS_2"/>
    <property type="match status" value="1"/>
</dbReference>
<dbReference type="InterPro" id="IPR019775">
    <property type="entry name" value="WD40_repeat_CS"/>
</dbReference>
<proteinExistence type="inferred from homology"/>
<feature type="repeat" description="WD" evidence="6">
    <location>
        <begin position="95"/>
        <end position="136"/>
    </location>
</feature>
<dbReference type="PROSITE" id="PS00678">
    <property type="entry name" value="WD_REPEATS_1"/>
    <property type="match status" value="1"/>
</dbReference>
<comment type="subcellular location">
    <subcellularLocation>
        <location evidence="1">Nucleus</location>
    </subcellularLocation>
</comment>
<evidence type="ECO:0000256" key="2">
    <source>
        <dbReference type="ARBA" id="ARBA00022574"/>
    </source>
</evidence>
<evidence type="ECO:0000313" key="7">
    <source>
        <dbReference type="EMBL" id="CAF3532324.1"/>
    </source>
</evidence>
<dbReference type="PROSITE" id="PS50294">
    <property type="entry name" value="WD_REPEATS_REGION"/>
    <property type="match status" value="1"/>
</dbReference>
<comment type="caution">
    <text evidence="7">The sequence shown here is derived from an EMBL/GenBank/DDBJ whole genome shotgun (WGS) entry which is preliminary data.</text>
</comment>
<dbReference type="InterPro" id="IPR036322">
    <property type="entry name" value="WD40_repeat_dom_sf"/>
</dbReference>